<dbReference type="PROSITE" id="PS50850">
    <property type="entry name" value="MFS"/>
    <property type="match status" value="1"/>
</dbReference>
<feature type="transmembrane region" description="Helical" evidence="5">
    <location>
        <begin position="311"/>
        <end position="329"/>
    </location>
</feature>
<organism evidence="7 8">
    <name type="scientific">Gordonibacter urolithinfaciens</name>
    <dbReference type="NCBI Taxonomy" id="1335613"/>
    <lineage>
        <taxon>Bacteria</taxon>
        <taxon>Bacillati</taxon>
        <taxon>Actinomycetota</taxon>
        <taxon>Coriobacteriia</taxon>
        <taxon>Eggerthellales</taxon>
        <taxon>Eggerthellaceae</taxon>
        <taxon>Gordonibacter</taxon>
    </lineage>
</organism>
<name>A0A6N8IJM4_9ACTN</name>
<feature type="transmembrane region" description="Helical" evidence="5">
    <location>
        <begin position="15"/>
        <end position="39"/>
    </location>
</feature>
<keyword evidence="2 5" id="KW-0812">Transmembrane</keyword>
<feature type="transmembrane region" description="Helical" evidence="5">
    <location>
        <begin position="59"/>
        <end position="78"/>
    </location>
</feature>
<feature type="transmembrane region" description="Helical" evidence="5">
    <location>
        <begin position="369"/>
        <end position="391"/>
    </location>
</feature>
<feature type="domain" description="Major facilitator superfamily (MFS) profile" evidence="6">
    <location>
        <begin position="13"/>
        <end position="423"/>
    </location>
</feature>
<feature type="transmembrane region" description="Helical" evidence="5">
    <location>
        <begin position="335"/>
        <end position="357"/>
    </location>
</feature>
<dbReference type="AlphaFoldDB" id="A0A6N8IJM4"/>
<accession>A0A6N8IJM4</accession>
<dbReference type="PANTHER" id="PTHR11360">
    <property type="entry name" value="MONOCARBOXYLATE TRANSPORTER"/>
    <property type="match status" value="1"/>
</dbReference>
<feature type="transmembrane region" description="Helical" evidence="5">
    <location>
        <begin position="180"/>
        <end position="201"/>
    </location>
</feature>
<feature type="transmembrane region" description="Helical" evidence="5">
    <location>
        <begin position="90"/>
        <end position="109"/>
    </location>
</feature>
<dbReference type="RefSeq" id="WP_087190894.1">
    <property type="nucleotide sequence ID" value="NZ_DBEZYS010000216.1"/>
</dbReference>
<keyword evidence="3 5" id="KW-1133">Transmembrane helix</keyword>
<comment type="caution">
    <text evidence="7">The sequence shown here is derived from an EMBL/GenBank/DDBJ whole genome shotgun (WGS) entry which is preliminary data.</text>
</comment>
<dbReference type="GO" id="GO:0022857">
    <property type="term" value="F:transmembrane transporter activity"/>
    <property type="evidence" value="ECO:0007669"/>
    <property type="project" value="InterPro"/>
</dbReference>
<reference evidence="7 8" key="1">
    <citation type="submission" date="2019-11" db="EMBL/GenBank/DDBJ databases">
        <title>Whole genome shotgun sequencing (WGS) data from Adlercreutzia equolifaciens ResAG-91, Eggerthella lenta MRI-F36, MRI-F37, MRI-F40, ResAG-49, ResAG-88, ResAG-121, ResAG-145, and Gordonibacter sp. ResAG-5, ResAG-26, ResAG-43, ResAG-50, ResAG-59.</title>
        <authorList>
            <person name="Stoll D.A."/>
            <person name="Danylec N."/>
            <person name="Franz C.M.A.P."/>
            <person name="Huch M."/>
        </authorList>
    </citation>
    <scope>NUCLEOTIDE SEQUENCE [LARGE SCALE GENOMIC DNA]</scope>
    <source>
        <strain evidence="7 8">ResAG-59</strain>
    </source>
</reference>
<evidence type="ECO:0000256" key="1">
    <source>
        <dbReference type="ARBA" id="ARBA00004651"/>
    </source>
</evidence>
<gene>
    <name evidence="7" type="ORF">GO738_12245</name>
</gene>
<dbReference type="InterPro" id="IPR050327">
    <property type="entry name" value="Proton-linked_MCT"/>
</dbReference>
<sequence length="431" mass="46330">MSNATTKAKMSPRHVMLIVTGIMLTFGCSALTFSTWTNFQPVVSEALGQYTADGALNTAPFALYITVLYLTMTITSPLAGKLIQKMDIRIILTVSAALVGIGFILMSMYTEIWQFYISGVLLGLGEISILWLAIPTLLNRWFRKNAGFFIGICMAMTGVGGAIWNSLFTALNASGMPYQTIYLIWGVIALATSLPFTLFCVRSTPEEVGLTPYGAEVAADGTVEKPRGLSASKAMRSPVFYIVFIYAGFINLLTIIANQFPSYMRTLGAAGNVAYDVAVVGGVMSVAVMIAQAISKVAMGGFADKNARTTMIVAFVAGVAGILLVWLGVQSEIMLYAGACIYGFFFASAVVLCPIVVRQIFGTREYSEIYSRIQVFVNLAGAFGATIWALLGSNFGYTSVFIVGLVLQIVVVACGIVAFGRQKSIQAEWTE</sequence>
<feature type="transmembrane region" description="Helical" evidence="5">
    <location>
        <begin position="146"/>
        <end position="168"/>
    </location>
</feature>
<dbReference type="Pfam" id="PF07690">
    <property type="entry name" value="MFS_1"/>
    <property type="match status" value="1"/>
</dbReference>
<evidence type="ECO:0000259" key="6">
    <source>
        <dbReference type="PROSITE" id="PS50850"/>
    </source>
</evidence>
<dbReference type="PANTHER" id="PTHR11360:SF284">
    <property type="entry name" value="EG:103B4.3 PROTEIN-RELATED"/>
    <property type="match status" value="1"/>
</dbReference>
<dbReference type="EMBL" id="WPOC01000023">
    <property type="protein sequence ID" value="MVN16099.1"/>
    <property type="molecule type" value="Genomic_DNA"/>
</dbReference>
<evidence type="ECO:0000313" key="8">
    <source>
        <dbReference type="Proteomes" id="UP000468327"/>
    </source>
</evidence>
<proteinExistence type="predicted"/>
<evidence type="ECO:0000256" key="2">
    <source>
        <dbReference type="ARBA" id="ARBA00022692"/>
    </source>
</evidence>
<feature type="transmembrane region" description="Helical" evidence="5">
    <location>
        <begin position="397"/>
        <end position="419"/>
    </location>
</feature>
<dbReference type="InterPro" id="IPR020846">
    <property type="entry name" value="MFS_dom"/>
</dbReference>
<dbReference type="InterPro" id="IPR011701">
    <property type="entry name" value="MFS"/>
</dbReference>
<feature type="transmembrane region" description="Helical" evidence="5">
    <location>
        <begin position="115"/>
        <end position="134"/>
    </location>
</feature>
<dbReference type="Proteomes" id="UP000468327">
    <property type="component" value="Unassembled WGS sequence"/>
</dbReference>
<evidence type="ECO:0000256" key="3">
    <source>
        <dbReference type="ARBA" id="ARBA00022989"/>
    </source>
</evidence>
<feature type="transmembrane region" description="Helical" evidence="5">
    <location>
        <begin position="277"/>
        <end position="299"/>
    </location>
</feature>
<protein>
    <submittedName>
        <fullName evidence="7">MFS transporter</fullName>
    </submittedName>
</protein>
<evidence type="ECO:0000256" key="4">
    <source>
        <dbReference type="ARBA" id="ARBA00023136"/>
    </source>
</evidence>
<dbReference type="InterPro" id="IPR036259">
    <property type="entry name" value="MFS_trans_sf"/>
</dbReference>
<dbReference type="Gene3D" id="1.20.1250.20">
    <property type="entry name" value="MFS general substrate transporter like domains"/>
    <property type="match status" value="2"/>
</dbReference>
<evidence type="ECO:0000256" key="5">
    <source>
        <dbReference type="SAM" id="Phobius"/>
    </source>
</evidence>
<dbReference type="SUPFAM" id="SSF103473">
    <property type="entry name" value="MFS general substrate transporter"/>
    <property type="match status" value="1"/>
</dbReference>
<dbReference type="PROSITE" id="PS51257">
    <property type="entry name" value="PROKAR_LIPOPROTEIN"/>
    <property type="match status" value="1"/>
</dbReference>
<evidence type="ECO:0000313" key="7">
    <source>
        <dbReference type="EMBL" id="MVN16099.1"/>
    </source>
</evidence>
<dbReference type="GO" id="GO:0005886">
    <property type="term" value="C:plasma membrane"/>
    <property type="evidence" value="ECO:0007669"/>
    <property type="project" value="UniProtKB-SubCell"/>
</dbReference>
<keyword evidence="8" id="KW-1185">Reference proteome</keyword>
<keyword evidence="4 5" id="KW-0472">Membrane</keyword>
<comment type="subcellular location">
    <subcellularLocation>
        <location evidence="1">Cell membrane</location>
        <topology evidence="1">Multi-pass membrane protein</topology>
    </subcellularLocation>
</comment>
<feature type="transmembrane region" description="Helical" evidence="5">
    <location>
        <begin position="239"/>
        <end position="257"/>
    </location>
</feature>